<evidence type="ECO:0000256" key="2">
    <source>
        <dbReference type="ARBA" id="ARBA00023125"/>
    </source>
</evidence>
<dbReference type="SMART" id="SM00347">
    <property type="entry name" value="HTH_MARR"/>
    <property type="match status" value="1"/>
</dbReference>
<evidence type="ECO:0000256" key="1">
    <source>
        <dbReference type="ARBA" id="ARBA00023015"/>
    </source>
</evidence>
<dbReference type="AlphaFoldDB" id="A0A4Q7YB81"/>
<dbReference type="PROSITE" id="PS01117">
    <property type="entry name" value="HTH_MARR_1"/>
    <property type="match status" value="1"/>
</dbReference>
<sequence>MTDSPTDGALGDPGIGALGEQLPRFMRLMHGLKNQHAAEGGRDRAAHVLLFPLCRLGPLRQGALADLVHADPSTVSRHVTLLVEQGLVRRAADESDGRASNLVLTDAGHAQLDRLRVEREAYLRQVTADWTEEELQTFTALFARLLDGIAATLPSDPMSTPPHRTVPA</sequence>
<keyword evidence="1" id="KW-0805">Transcription regulation</keyword>
<dbReference type="GO" id="GO:0006950">
    <property type="term" value="P:response to stress"/>
    <property type="evidence" value="ECO:0007669"/>
    <property type="project" value="TreeGrafter"/>
</dbReference>
<organism evidence="5 6">
    <name type="scientific">Blastococcus saxobsidens</name>
    <dbReference type="NCBI Taxonomy" id="138336"/>
    <lineage>
        <taxon>Bacteria</taxon>
        <taxon>Bacillati</taxon>
        <taxon>Actinomycetota</taxon>
        <taxon>Actinomycetes</taxon>
        <taxon>Geodermatophilales</taxon>
        <taxon>Geodermatophilaceae</taxon>
        <taxon>Blastococcus</taxon>
    </lineage>
</organism>
<evidence type="ECO:0000256" key="3">
    <source>
        <dbReference type="ARBA" id="ARBA00023163"/>
    </source>
</evidence>
<keyword evidence="6" id="KW-1185">Reference proteome</keyword>
<dbReference type="GO" id="GO:0003700">
    <property type="term" value="F:DNA-binding transcription factor activity"/>
    <property type="evidence" value="ECO:0007669"/>
    <property type="project" value="InterPro"/>
</dbReference>
<evidence type="ECO:0000259" key="4">
    <source>
        <dbReference type="PROSITE" id="PS50995"/>
    </source>
</evidence>
<dbReference type="InterPro" id="IPR036390">
    <property type="entry name" value="WH_DNA-bd_sf"/>
</dbReference>
<gene>
    <name evidence="5" type="ORF">BKA19_3096</name>
</gene>
<reference evidence="5 6" key="1">
    <citation type="submission" date="2019-02" db="EMBL/GenBank/DDBJ databases">
        <title>Sequencing the genomes of 1000 actinobacteria strains.</title>
        <authorList>
            <person name="Klenk H.-P."/>
        </authorList>
    </citation>
    <scope>NUCLEOTIDE SEQUENCE [LARGE SCALE GENOMIC DNA]</scope>
    <source>
        <strain evidence="5 6">DSM 44509</strain>
    </source>
</reference>
<dbReference type="InterPro" id="IPR039422">
    <property type="entry name" value="MarR/SlyA-like"/>
</dbReference>
<evidence type="ECO:0000313" key="6">
    <source>
        <dbReference type="Proteomes" id="UP000292507"/>
    </source>
</evidence>
<dbReference type="Proteomes" id="UP000292507">
    <property type="component" value="Unassembled WGS sequence"/>
</dbReference>
<keyword evidence="2" id="KW-0238">DNA-binding</keyword>
<accession>A0A4Q7YB81</accession>
<dbReference type="RefSeq" id="WP_242611190.1">
    <property type="nucleotide sequence ID" value="NZ_POQT01000002.1"/>
</dbReference>
<dbReference type="InterPro" id="IPR023187">
    <property type="entry name" value="Tscrpt_reg_MarR-type_CS"/>
</dbReference>
<dbReference type="Gene3D" id="1.10.10.10">
    <property type="entry name" value="Winged helix-like DNA-binding domain superfamily/Winged helix DNA-binding domain"/>
    <property type="match status" value="1"/>
</dbReference>
<dbReference type="InterPro" id="IPR036388">
    <property type="entry name" value="WH-like_DNA-bd_sf"/>
</dbReference>
<dbReference type="PANTHER" id="PTHR33164">
    <property type="entry name" value="TRANSCRIPTIONAL REGULATOR, MARR FAMILY"/>
    <property type="match status" value="1"/>
</dbReference>
<protein>
    <submittedName>
        <fullName evidence="5">MarR family transcriptional regulator</fullName>
    </submittedName>
</protein>
<dbReference type="GO" id="GO:0003677">
    <property type="term" value="F:DNA binding"/>
    <property type="evidence" value="ECO:0007669"/>
    <property type="project" value="UniProtKB-KW"/>
</dbReference>
<dbReference type="PROSITE" id="PS50995">
    <property type="entry name" value="HTH_MARR_2"/>
    <property type="match status" value="1"/>
</dbReference>
<name>A0A4Q7YB81_9ACTN</name>
<feature type="domain" description="HTH marR-type" evidence="4">
    <location>
        <begin position="15"/>
        <end position="147"/>
    </location>
</feature>
<dbReference type="EMBL" id="SHKV01000001">
    <property type="protein sequence ID" value="RZU33375.1"/>
    <property type="molecule type" value="Genomic_DNA"/>
</dbReference>
<comment type="caution">
    <text evidence="5">The sequence shown here is derived from an EMBL/GenBank/DDBJ whole genome shotgun (WGS) entry which is preliminary data.</text>
</comment>
<dbReference type="PRINTS" id="PR00598">
    <property type="entry name" value="HTHMARR"/>
</dbReference>
<dbReference type="Pfam" id="PF01047">
    <property type="entry name" value="MarR"/>
    <property type="match status" value="1"/>
</dbReference>
<keyword evidence="3" id="KW-0804">Transcription</keyword>
<evidence type="ECO:0000313" key="5">
    <source>
        <dbReference type="EMBL" id="RZU33375.1"/>
    </source>
</evidence>
<dbReference type="SUPFAM" id="SSF46785">
    <property type="entry name" value="Winged helix' DNA-binding domain"/>
    <property type="match status" value="1"/>
</dbReference>
<dbReference type="PANTHER" id="PTHR33164:SF57">
    <property type="entry name" value="MARR-FAMILY TRANSCRIPTIONAL REGULATOR"/>
    <property type="match status" value="1"/>
</dbReference>
<proteinExistence type="predicted"/>
<dbReference type="InterPro" id="IPR000835">
    <property type="entry name" value="HTH_MarR-typ"/>
</dbReference>